<dbReference type="EMBL" id="BTGB01000009">
    <property type="protein sequence ID" value="GMM47622.1"/>
    <property type="molecule type" value="Genomic_DNA"/>
</dbReference>
<protein>
    <submittedName>
        <fullName evidence="3">Ribosomal lysine N-methyltransferase</fullName>
    </submittedName>
</protein>
<dbReference type="Proteomes" id="UP001378960">
    <property type="component" value="Unassembled WGS sequence"/>
</dbReference>
<dbReference type="SUPFAM" id="SSF82199">
    <property type="entry name" value="SET domain"/>
    <property type="match status" value="1"/>
</dbReference>
<proteinExistence type="predicted"/>
<dbReference type="Pfam" id="PF00856">
    <property type="entry name" value="SET"/>
    <property type="match status" value="1"/>
</dbReference>
<organism evidence="3 4">
    <name type="scientific">Pichia kluyveri</name>
    <name type="common">Yeast</name>
    <dbReference type="NCBI Taxonomy" id="36015"/>
    <lineage>
        <taxon>Eukaryota</taxon>
        <taxon>Fungi</taxon>
        <taxon>Dikarya</taxon>
        <taxon>Ascomycota</taxon>
        <taxon>Saccharomycotina</taxon>
        <taxon>Pichiomycetes</taxon>
        <taxon>Pichiales</taxon>
        <taxon>Pichiaceae</taxon>
        <taxon>Pichia</taxon>
    </lineage>
</organism>
<dbReference type="GO" id="GO:0016279">
    <property type="term" value="F:protein-lysine N-methyltransferase activity"/>
    <property type="evidence" value="ECO:0007669"/>
    <property type="project" value="InterPro"/>
</dbReference>
<reference evidence="3 4" key="1">
    <citation type="journal article" date="2023" name="Elife">
        <title>Identification of key yeast species and microbe-microbe interactions impacting larval growth of Drosophila in the wild.</title>
        <authorList>
            <person name="Mure A."/>
            <person name="Sugiura Y."/>
            <person name="Maeda R."/>
            <person name="Honda K."/>
            <person name="Sakurai N."/>
            <person name="Takahashi Y."/>
            <person name="Watada M."/>
            <person name="Katoh T."/>
            <person name="Gotoh A."/>
            <person name="Gotoh Y."/>
            <person name="Taniguchi I."/>
            <person name="Nakamura K."/>
            <person name="Hayashi T."/>
            <person name="Katayama T."/>
            <person name="Uemura T."/>
            <person name="Hattori Y."/>
        </authorList>
    </citation>
    <scope>NUCLEOTIDE SEQUENCE [LARGE SCALE GENOMIC DNA]</scope>
    <source>
        <strain evidence="3 4">PK-24</strain>
    </source>
</reference>
<dbReference type="PANTHER" id="PTHR13271:SF34">
    <property type="entry name" value="N-LYSINE METHYLTRANSFERASE SETD6"/>
    <property type="match status" value="1"/>
</dbReference>
<feature type="compositionally biased region" description="Acidic residues" evidence="1">
    <location>
        <begin position="240"/>
        <end position="261"/>
    </location>
</feature>
<comment type="caution">
    <text evidence="3">The sequence shown here is derived from an EMBL/GenBank/DDBJ whole genome shotgun (WGS) entry which is preliminary data.</text>
</comment>
<dbReference type="InterPro" id="IPR001214">
    <property type="entry name" value="SET_dom"/>
</dbReference>
<name>A0AAV5R963_PICKL</name>
<dbReference type="PROSITE" id="PS50280">
    <property type="entry name" value="SET"/>
    <property type="match status" value="1"/>
</dbReference>
<evidence type="ECO:0000313" key="4">
    <source>
        <dbReference type="Proteomes" id="UP001378960"/>
    </source>
</evidence>
<evidence type="ECO:0000256" key="1">
    <source>
        <dbReference type="SAM" id="MobiDB-lite"/>
    </source>
</evidence>
<dbReference type="PANTHER" id="PTHR13271">
    <property type="entry name" value="UNCHARACTERIZED PUTATIVE METHYLTRANSFERASE"/>
    <property type="match status" value="1"/>
</dbReference>
<dbReference type="InterPro" id="IPR011383">
    <property type="entry name" value="N-lys_methylase_SETD6"/>
</dbReference>
<dbReference type="Gene3D" id="3.90.1410.10">
    <property type="entry name" value="set domain protein methyltransferase, domain 1"/>
    <property type="match status" value="2"/>
</dbReference>
<dbReference type="InterPro" id="IPR050600">
    <property type="entry name" value="SETD3_SETD6_MTase"/>
</dbReference>
<dbReference type="AlphaFoldDB" id="A0AAV5R963"/>
<feature type="domain" description="SET" evidence="2">
    <location>
        <begin position="23"/>
        <end position="314"/>
    </location>
</feature>
<sequence>MSFESHTENFKEWINENFSFVSDKFEIKDLRNINQGRGLIAVEDIKAGESLFELSRDAIFNVETASILNLNDNVHDVLLSLTQWQALIICLAYEWYLNENSKLLPYLNVLPLKSDDYNTLMYWNDEELQYLKPSGVLSRIGRNSAEEMYSILVADIIPNQIKSNELAEFLTLEKFHIIASLILSYSFDVEHPEEVENDDEDVEGEEEIEREDGEEEHVEGEEHENEEEDEEHIYEHEEGNSDGEDEDEDGSDDEAEQEDPVSQDSYFKSMVPLADTLNSDTTKCNAKLKYEKTKLVMVAEKDIKKGEQIFNIYGELPNSEILRKYGYVELPSSKYEFAEIQTPTIKEYFQDLFEKQFKFLDPNQSNTLVDTIFELIETSEYLDENLSDDMDIGILSEKYEIYNDGEVVPEFLLLILIITSIYQSVQSDEKWFKKIVKSIERKPSTELVSFIHRTILKSHQLLEEKLLLTKSTVETIKELIKIRIHQYPTYITDGTYKLPESYNLSDKKEMANIVLFNEVQCLKSVIDDKFPPINKEDGLPRFKVIDDDKFLKNLLKRKVEETASKSKSKRQKK</sequence>
<accession>A0AAV5R963</accession>
<dbReference type="InterPro" id="IPR046341">
    <property type="entry name" value="SET_dom_sf"/>
</dbReference>
<evidence type="ECO:0000259" key="2">
    <source>
        <dbReference type="PROSITE" id="PS50280"/>
    </source>
</evidence>
<dbReference type="PIRSF" id="PIRSF011771">
    <property type="entry name" value="RMS1_SET"/>
    <property type="match status" value="1"/>
</dbReference>
<gene>
    <name evidence="3" type="ORF">DAPK24_042200</name>
</gene>
<feature type="compositionally biased region" description="Acidic residues" evidence="1">
    <location>
        <begin position="195"/>
        <end position="232"/>
    </location>
</feature>
<keyword evidence="4" id="KW-1185">Reference proteome</keyword>
<dbReference type="GO" id="GO:0005634">
    <property type="term" value="C:nucleus"/>
    <property type="evidence" value="ECO:0007669"/>
    <property type="project" value="TreeGrafter"/>
</dbReference>
<feature type="region of interest" description="Disordered" evidence="1">
    <location>
        <begin position="193"/>
        <end position="266"/>
    </location>
</feature>
<evidence type="ECO:0000313" key="3">
    <source>
        <dbReference type="EMBL" id="GMM47622.1"/>
    </source>
</evidence>